<evidence type="ECO:0000256" key="5">
    <source>
        <dbReference type="ARBA" id="ARBA00022840"/>
    </source>
</evidence>
<evidence type="ECO:0000256" key="6">
    <source>
        <dbReference type="SAM" id="MobiDB-lite"/>
    </source>
</evidence>
<sequence length="553" mass="63072">MDQEARLRDRREELGFGAKWVGGWRFTSGGEFAAAPELWLKRDSAGLVIDVKRIVVKDSDFSTNRELWTSSGVIWTEDVRDITGHALIPTEVAALYNLRSRKGSETIIEARGWRVFLTQLTIRLYTTYCPFGDLKQYIGWYNDNFPNDEDPAFDDLDDEAFNEVVRDFHRTRDQIAREWLPEPFLWHVFESLVIAGLLMERGELDPGPISFWEQILHLDYKCSNVFLDLPSHERYTGYPMPRLGDFGLCTIKKINDPRKAEDYVVGNGTRGNRPAEQMHHLYGKQRKPRMMDSRTNIWGVGIVLWSLIGLEEGDHRVQFDSKDDECDGDPERLKEPTFRPRASEHYSAELLELISACTRYEQKDRPDFADLLKQIKHFTCPNSSSDRAPGLRGAAADDPDWLNEVNRVEKPPEKWKLGFAIAPNDPPAGFKNVPEVVTLASSDETGSEGDIEEDDPFSLAPPTGELTGDVIVEAANEENGENEERVEKKSAKKAKSMKKVEHAAAGPASPQKTGFKRKSRVVEEDNEYDEDDENAERQAVKPTKKKPQRKKRR</sequence>
<reference evidence="8 9" key="1">
    <citation type="journal article" date="2018" name="BMC Genomics">
        <title>Genomic evidence for intraspecific hybridization in a clonal and extremely halotolerant yeast.</title>
        <authorList>
            <person name="Gostincar C."/>
            <person name="Stajich J.E."/>
            <person name="Zupancic J."/>
            <person name="Zalar P."/>
            <person name="Gunde-Cimerman N."/>
        </authorList>
    </citation>
    <scope>NUCLEOTIDE SEQUENCE [LARGE SCALE GENOMIC DNA]</scope>
    <source>
        <strain evidence="8 9">EXF-6656</strain>
    </source>
</reference>
<dbReference type="InterPro" id="IPR050660">
    <property type="entry name" value="NEK_Ser/Thr_kinase"/>
</dbReference>
<dbReference type="Pfam" id="PF00069">
    <property type="entry name" value="Pkinase"/>
    <property type="match status" value="1"/>
</dbReference>
<evidence type="ECO:0000259" key="7">
    <source>
        <dbReference type="PROSITE" id="PS50011"/>
    </source>
</evidence>
<dbReference type="EC" id="2.7.11.1" evidence="1"/>
<dbReference type="PANTHER" id="PTHR43671:SF13">
    <property type="entry name" value="SERINE_THREONINE-PROTEIN KINASE NEK2"/>
    <property type="match status" value="1"/>
</dbReference>
<evidence type="ECO:0000256" key="4">
    <source>
        <dbReference type="ARBA" id="ARBA00022777"/>
    </source>
</evidence>
<feature type="region of interest" description="Disordered" evidence="6">
    <location>
        <begin position="438"/>
        <end position="553"/>
    </location>
</feature>
<keyword evidence="3" id="KW-0547">Nucleotide-binding</keyword>
<keyword evidence="5" id="KW-0067">ATP-binding</keyword>
<feature type="compositionally biased region" description="Acidic residues" evidence="6">
    <location>
        <begin position="524"/>
        <end position="534"/>
    </location>
</feature>
<protein>
    <recommendedName>
        <fullName evidence="1">non-specific serine/threonine protein kinase</fullName>
        <ecNumber evidence="1">2.7.11.1</ecNumber>
    </recommendedName>
</protein>
<keyword evidence="2" id="KW-0808">Transferase</keyword>
<proteinExistence type="predicted"/>
<dbReference type="GO" id="GO:0005524">
    <property type="term" value="F:ATP binding"/>
    <property type="evidence" value="ECO:0007669"/>
    <property type="project" value="UniProtKB-KW"/>
</dbReference>
<dbReference type="GO" id="GO:0004674">
    <property type="term" value="F:protein serine/threonine kinase activity"/>
    <property type="evidence" value="ECO:0007669"/>
    <property type="project" value="UniProtKB-EC"/>
</dbReference>
<evidence type="ECO:0000256" key="1">
    <source>
        <dbReference type="ARBA" id="ARBA00012513"/>
    </source>
</evidence>
<name>A0A3M6X1B4_HORWE</name>
<keyword evidence="4" id="KW-0418">Kinase</keyword>
<gene>
    <name evidence="8" type="ORF">D0869_04407</name>
</gene>
<evidence type="ECO:0000313" key="9">
    <source>
        <dbReference type="Proteomes" id="UP000281245"/>
    </source>
</evidence>
<dbReference type="PANTHER" id="PTHR43671">
    <property type="entry name" value="SERINE/THREONINE-PROTEIN KINASE NEK"/>
    <property type="match status" value="1"/>
</dbReference>
<dbReference type="PROSITE" id="PS50011">
    <property type="entry name" value="PROTEIN_KINASE_DOM"/>
    <property type="match status" value="1"/>
</dbReference>
<feature type="compositionally biased region" description="Acidic residues" evidence="6">
    <location>
        <begin position="445"/>
        <end position="456"/>
    </location>
</feature>
<feature type="compositionally biased region" description="Basic residues" evidence="6">
    <location>
        <begin position="542"/>
        <end position="553"/>
    </location>
</feature>
<dbReference type="SUPFAM" id="SSF56112">
    <property type="entry name" value="Protein kinase-like (PK-like)"/>
    <property type="match status" value="1"/>
</dbReference>
<dbReference type="AlphaFoldDB" id="A0A3M6X1B4"/>
<evidence type="ECO:0000256" key="3">
    <source>
        <dbReference type="ARBA" id="ARBA00022741"/>
    </source>
</evidence>
<feature type="domain" description="Protein kinase" evidence="7">
    <location>
        <begin position="21"/>
        <end position="379"/>
    </location>
</feature>
<dbReference type="Proteomes" id="UP000281245">
    <property type="component" value="Unassembled WGS sequence"/>
</dbReference>
<dbReference type="EMBL" id="QWIJ01000270">
    <property type="protein sequence ID" value="RMX84665.1"/>
    <property type="molecule type" value="Genomic_DNA"/>
</dbReference>
<dbReference type="InterPro" id="IPR008271">
    <property type="entry name" value="Ser/Thr_kinase_AS"/>
</dbReference>
<accession>A0A3M6X1B4</accession>
<dbReference type="Gene3D" id="1.10.510.10">
    <property type="entry name" value="Transferase(Phosphotransferase) domain 1"/>
    <property type="match status" value="1"/>
</dbReference>
<dbReference type="OrthoDB" id="310217at2759"/>
<organism evidence="8 9">
    <name type="scientific">Hortaea werneckii</name>
    <name type="common">Black yeast</name>
    <name type="synonym">Cladosporium werneckii</name>
    <dbReference type="NCBI Taxonomy" id="91943"/>
    <lineage>
        <taxon>Eukaryota</taxon>
        <taxon>Fungi</taxon>
        <taxon>Dikarya</taxon>
        <taxon>Ascomycota</taxon>
        <taxon>Pezizomycotina</taxon>
        <taxon>Dothideomycetes</taxon>
        <taxon>Dothideomycetidae</taxon>
        <taxon>Mycosphaerellales</taxon>
        <taxon>Teratosphaeriaceae</taxon>
        <taxon>Hortaea</taxon>
    </lineage>
</organism>
<dbReference type="InterPro" id="IPR000719">
    <property type="entry name" value="Prot_kinase_dom"/>
</dbReference>
<dbReference type="InterPro" id="IPR011009">
    <property type="entry name" value="Kinase-like_dom_sf"/>
</dbReference>
<evidence type="ECO:0000313" key="8">
    <source>
        <dbReference type="EMBL" id="RMX84665.1"/>
    </source>
</evidence>
<comment type="caution">
    <text evidence="8">The sequence shown here is derived from an EMBL/GenBank/DDBJ whole genome shotgun (WGS) entry which is preliminary data.</text>
</comment>
<dbReference type="PROSITE" id="PS00108">
    <property type="entry name" value="PROTEIN_KINASE_ST"/>
    <property type="match status" value="1"/>
</dbReference>
<evidence type="ECO:0000256" key="2">
    <source>
        <dbReference type="ARBA" id="ARBA00022679"/>
    </source>
</evidence>